<comment type="caution">
    <text evidence="1">The sequence shown here is derived from an EMBL/GenBank/DDBJ whole genome shotgun (WGS) entry which is preliminary data.</text>
</comment>
<protein>
    <submittedName>
        <fullName evidence="1">Uncharacterized protein</fullName>
    </submittedName>
</protein>
<reference evidence="1 2" key="1">
    <citation type="submission" date="2021-03" db="EMBL/GenBank/DDBJ databases">
        <title>Actinomadura violae sp. nov., isolated from lichen in Thailand.</title>
        <authorList>
            <person name="Kanchanasin P."/>
            <person name="Saeng-In P."/>
            <person name="Phongsopitanun W."/>
            <person name="Yuki M."/>
            <person name="Kudo T."/>
            <person name="Ohkuma M."/>
            <person name="Tanasupawat S."/>
        </authorList>
    </citation>
    <scope>NUCLEOTIDE SEQUENCE [LARGE SCALE GENOMIC DNA]</scope>
    <source>
        <strain evidence="1 2">LCR2-06</strain>
    </source>
</reference>
<evidence type="ECO:0000313" key="2">
    <source>
        <dbReference type="Proteomes" id="UP000680206"/>
    </source>
</evidence>
<keyword evidence="2" id="KW-1185">Reference proteome</keyword>
<evidence type="ECO:0000313" key="1">
    <source>
        <dbReference type="EMBL" id="MBO2461633.1"/>
    </source>
</evidence>
<gene>
    <name evidence="1" type="ORF">J4709_29100</name>
</gene>
<dbReference type="RefSeq" id="WP_208245026.1">
    <property type="nucleotide sequence ID" value="NZ_JAGEPF010000018.1"/>
</dbReference>
<sequence length="67" mass="6942">MSANDALLAITFAVAFTTCLLKGKQWPTLVTATIFGCFLGATPAGHKATGVVKEIVGLLLSFAHLGH</sequence>
<name>A0ABS3RZA9_9ACTN</name>
<dbReference type="EMBL" id="JAGEPF010000018">
    <property type="protein sequence ID" value="MBO2461633.1"/>
    <property type="molecule type" value="Genomic_DNA"/>
</dbReference>
<dbReference type="Proteomes" id="UP000680206">
    <property type="component" value="Unassembled WGS sequence"/>
</dbReference>
<proteinExistence type="predicted"/>
<accession>A0ABS3RZA9</accession>
<organism evidence="1 2">
    <name type="scientific">Actinomadura violacea</name>
    <dbReference type="NCBI Taxonomy" id="2819934"/>
    <lineage>
        <taxon>Bacteria</taxon>
        <taxon>Bacillati</taxon>
        <taxon>Actinomycetota</taxon>
        <taxon>Actinomycetes</taxon>
        <taxon>Streptosporangiales</taxon>
        <taxon>Thermomonosporaceae</taxon>
        <taxon>Actinomadura</taxon>
    </lineage>
</organism>